<keyword evidence="7 15" id="KW-0812">Transmembrane</keyword>
<evidence type="ECO:0000256" key="4">
    <source>
        <dbReference type="ARBA" id="ARBA00022475"/>
    </source>
</evidence>
<keyword evidence="5" id="KW-0597">Phosphoprotein</keyword>
<keyword evidence="6" id="KW-0808">Transferase</keyword>
<dbReference type="FunFam" id="1.10.287.130:FF:000008">
    <property type="entry name" value="Two-component sensor histidine kinase"/>
    <property type="match status" value="1"/>
</dbReference>
<gene>
    <name evidence="18" type="ORF">H7C18_06650</name>
</gene>
<dbReference type="AlphaFoldDB" id="A0A7X0SIH0"/>
<sequence length="345" mass="38864">MLWSVVASVLIAGVVSTVIPKVPEVPHQAVYNVILSLLTFSFLFFLCFFLLTRRTVAYLLSLADGLEVIAGGDLRYRIPAPRADELGKIAENINSMAEKLERQIEKERRSEQAKMELITGISHDLRTPLTSIVGYLELLRNKAYRDDSEYERFVGNTYNRALQLKALIDDLFEYTRLTTREARLLKQRVDLRELLHQIESEFHPLAKESGISVVTALPPAPLFMELDPEKIRRAVDNLFMNALKFSVKPGVIRLSLETAAVGSKRQAAIRVENDGEPIGPEQEERLFERFYKTDDSRAKGSVFGGGSGLGLSIARSIARLHGGDVRLIHSDGHYDFRIELPLEAR</sequence>
<keyword evidence="9 18" id="KW-0418">Kinase</keyword>
<dbReference type="InterPro" id="IPR003660">
    <property type="entry name" value="HAMP_dom"/>
</dbReference>
<dbReference type="Pfam" id="PF00512">
    <property type="entry name" value="HisKA"/>
    <property type="match status" value="1"/>
</dbReference>
<dbReference type="InterPro" id="IPR036097">
    <property type="entry name" value="HisK_dim/P_sf"/>
</dbReference>
<accession>A0A7X0SIH0</accession>
<dbReference type="PRINTS" id="PR01780">
    <property type="entry name" value="LANTIREGPROT"/>
</dbReference>
<dbReference type="InterPro" id="IPR008358">
    <property type="entry name" value="Sig_transdc_His_kin/Pase_MprB"/>
</dbReference>
<dbReference type="SMART" id="SM00388">
    <property type="entry name" value="HisKA"/>
    <property type="match status" value="1"/>
</dbReference>
<comment type="caution">
    <text evidence="18">The sequence shown here is derived from an EMBL/GenBank/DDBJ whole genome shotgun (WGS) entry which is preliminary data.</text>
</comment>
<evidence type="ECO:0000256" key="15">
    <source>
        <dbReference type="SAM" id="Phobius"/>
    </source>
</evidence>
<keyword evidence="12" id="KW-0902">Two-component regulatory system</keyword>
<keyword evidence="4" id="KW-1003">Cell membrane</keyword>
<dbReference type="SMART" id="SM00387">
    <property type="entry name" value="HATPase_c"/>
    <property type="match status" value="1"/>
</dbReference>
<dbReference type="PANTHER" id="PTHR45528:SF8">
    <property type="entry name" value="HISTIDINE KINASE"/>
    <property type="match status" value="1"/>
</dbReference>
<dbReference type="CDD" id="cd06225">
    <property type="entry name" value="HAMP"/>
    <property type="match status" value="1"/>
</dbReference>
<dbReference type="PROSITE" id="PS50109">
    <property type="entry name" value="HIS_KIN"/>
    <property type="match status" value="1"/>
</dbReference>
<dbReference type="InterPro" id="IPR005467">
    <property type="entry name" value="His_kinase_dom"/>
</dbReference>
<dbReference type="SUPFAM" id="SSF158472">
    <property type="entry name" value="HAMP domain-like"/>
    <property type="match status" value="1"/>
</dbReference>
<evidence type="ECO:0000256" key="9">
    <source>
        <dbReference type="ARBA" id="ARBA00022777"/>
    </source>
</evidence>
<feature type="domain" description="HAMP" evidence="17">
    <location>
        <begin position="53"/>
        <end position="105"/>
    </location>
</feature>
<dbReference type="GO" id="GO:0000155">
    <property type="term" value="F:phosphorelay sensor kinase activity"/>
    <property type="evidence" value="ECO:0007669"/>
    <property type="project" value="InterPro"/>
</dbReference>
<evidence type="ECO:0000256" key="1">
    <source>
        <dbReference type="ARBA" id="ARBA00000085"/>
    </source>
</evidence>
<dbReference type="SMART" id="SM00304">
    <property type="entry name" value="HAMP"/>
    <property type="match status" value="1"/>
</dbReference>
<dbReference type="GO" id="GO:0005886">
    <property type="term" value="C:plasma membrane"/>
    <property type="evidence" value="ECO:0007669"/>
    <property type="project" value="UniProtKB-SubCell"/>
</dbReference>
<dbReference type="InterPro" id="IPR036890">
    <property type="entry name" value="HATPase_C_sf"/>
</dbReference>
<dbReference type="EC" id="2.7.13.3" evidence="3"/>
<feature type="coiled-coil region" evidence="14">
    <location>
        <begin position="83"/>
        <end position="117"/>
    </location>
</feature>
<dbReference type="Gene3D" id="3.30.565.10">
    <property type="entry name" value="Histidine kinase-like ATPase, C-terminal domain"/>
    <property type="match status" value="1"/>
</dbReference>
<dbReference type="InterPro" id="IPR050398">
    <property type="entry name" value="HssS/ArlS-like"/>
</dbReference>
<dbReference type="Pfam" id="PF02518">
    <property type="entry name" value="HATPase_c"/>
    <property type="match status" value="1"/>
</dbReference>
<feature type="transmembrane region" description="Helical" evidence="15">
    <location>
        <begin position="30"/>
        <end position="51"/>
    </location>
</feature>
<reference evidence="18 19" key="1">
    <citation type="submission" date="2020-08" db="EMBL/GenBank/DDBJ databases">
        <title>Cohnella phylogeny.</title>
        <authorList>
            <person name="Dunlap C."/>
        </authorList>
    </citation>
    <scope>NUCLEOTIDE SEQUENCE [LARGE SCALE GENOMIC DNA]</scope>
    <source>
        <strain evidence="18 19">CBP 2801</strain>
    </source>
</reference>
<evidence type="ECO:0000256" key="2">
    <source>
        <dbReference type="ARBA" id="ARBA00004651"/>
    </source>
</evidence>
<evidence type="ECO:0000313" key="19">
    <source>
        <dbReference type="Proteomes" id="UP000564644"/>
    </source>
</evidence>
<dbReference type="SUPFAM" id="SSF47384">
    <property type="entry name" value="Homodimeric domain of signal transducing histidine kinase"/>
    <property type="match status" value="1"/>
</dbReference>
<dbReference type="EMBL" id="JACJVO010000008">
    <property type="protein sequence ID" value="MBB6730579.1"/>
    <property type="molecule type" value="Genomic_DNA"/>
</dbReference>
<evidence type="ECO:0000256" key="6">
    <source>
        <dbReference type="ARBA" id="ARBA00022679"/>
    </source>
</evidence>
<dbReference type="CDD" id="cd00075">
    <property type="entry name" value="HATPase"/>
    <property type="match status" value="1"/>
</dbReference>
<dbReference type="Gene3D" id="6.10.340.10">
    <property type="match status" value="1"/>
</dbReference>
<keyword evidence="14" id="KW-0175">Coiled coil</keyword>
<keyword evidence="11 15" id="KW-1133">Transmembrane helix</keyword>
<evidence type="ECO:0000256" key="12">
    <source>
        <dbReference type="ARBA" id="ARBA00023012"/>
    </source>
</evidence>
<dbReference type="SUPFAM" id="SSF55874">
    <property type="entry name" value="ATPase domain of HSP90 chaperone/DNA topoisomerase II/histidine kinase"/>
    <property type="match status" value="1"/>
</dbReference>
<feature type="domain" description="Histidine kinase" evidence="16">
    <location>
        <begin position="120"/>
        <end position="344"/>
    </location>
</feature>
<evidence type="ECO:0000256" key="8">
    <source>
        <dbReference type="ARBA" id="ARBA00022741"/>
    </source>
</evidence>
<dbReference type="Pfam" id="PF00672">
    <property type="entry name" value="HAMP"/>
    <property type="match status" value="1"/>
</dbReference>
<evidence type="ECO:0000256" key="10">
    <source>
        <dbReference type="ARBA" id="ARBA00022840"/>
    </source>
</evidence>
<name>A0A7X0SIH0_9BACL</name>
<dbReference type="GO" id="GO:0005524">
    <property type="term" value="F:ATP binding"/>
    <property type="evidence" value="ECO:0007669"/>
    <property type="project" value="UniProtKB-KW"/>
</dbReference>
<evidence type="ECO:0000256" key="3">
    <source>
        <dbReference type="ARBA" id="ARBA00012438"/>
    </source>
</evidence>
<dbReference type="InterPro" id="IPR003594">
    <property type="entry name" value="HATPase_dom"/>
</dbReference>
<keyword evidence="19" id="KW-1185">Reference proteome</keyword>
<evidence type="ECO:0000313" key="18">
    <source>
        <dbReference type="EMBL" id="MBB6730579.1"/>
    </source>
</evidence>
<evidence type="ECO:0000256" key="7">
    <source>
        <dbReference type="ARBA" id="ARBA00022692"/>
    </source>
</evidence>
<comment type="subcellular location">
    <subcellularLocation>
        <location evidence="2">Cell membrane</location>
        <topology evidence="2">Multi-pass membrane protein</topology>
    </subcellularLocation>
</comment>
<proteinExistence type="predicted"/>
<keyword evidence="13 15" id="KW-0472">Membrane</keyword>
<evidence type="ECO:0000259" key="17">
    <source>
        <dbReference type="PROSITE" id="PS50885"/>
    </source>
</evidence>
<evidence type="ECO:0000256" key="11">
    <source>
        <dbReference type="ARBA" id="ARBA00022989"/>
    </source>
</evidence>
<dbReference type="Proteomes" id="UP000564644">
    <property type="component" value="Unassembled WGS sequence"/>
</dbReference>
<keyword evidence="10" id="KW-0067">ATP-binding</keyword>
<dbReference type="Gene3D" id="1.10.287.130">
    <property type="match status" value="1"/>
</dbReference>
<dbReference type="CDD" id="cd00082">
    <property type="entry name" value="HisKA"/>
    <property type="match status" value="1"/>
</dbReference>
<evidence type="ECO:0000259" key="16">
    <source>
        <dbReference type="PROSITE" id="PS50109"/>
    </source>
</evidence>
<comment type="catalytic activity">
    <reaction evidence="1">
        <text>ATP + protein L-histidine = ADP + protein N-phospho-L-histidine.</text>
        <dbReference type="EC" id="2.7.13.3"/>
    </reaction>
</comment>
<evidence type="ECO:0000256" key="13">
    <source>
        <dbReference type="ARBA" id="ARBA00023136"/>
    </source>
</evidence>
<evidence type="ECO:0000256" key="14">
    <source>
        <dbReference type="SAM" id="Coils"/>
    </source>
</evidence>
<dbReference type="InterPro" id="IPR003661">
    <property type="entry name" value="HisK_dim/P_dom"/>
</dbReference>
<protein>
    <recommendedName>
        <fullName evidence="3">histidine kinase</fullName>
        <ecNumber evidence="3">2.7.13.3</ecNumber>
    </recommendedName>
</protein>
<keyword evidence="8" id="KW-0547">Nucleotide-binding</keyword>
<evidence type="ECO:0000256" key="5">
    <source>
        <dbReference type="ARBA" id="ARBA00022553"/>
    </source>
</evidence>
<dbReference type="PROSITE" id="PS50885">
    <property type="entry name" value="HAMP"/>
    <property type="match status" value="1"/>
</dbReference>
<dbReference type="PANTHER" id="PTHR45528">
    <property type="entry name" value="SENSOR HISTIDINE KINASE CPXA"/>
    <property type="match status" value="1"/>
</dbReference>
<organism evidence="18 19">
    <name type="scientific">Cohnella zeiphila</name>
    <dbReference type="NCBI Taxonomy" id="2761120"/>
    <lineage>
        <taxon>Bacteria</taxon>
        <taxon>Bacillati</taxon>
        <taxon>Bacillota</taxon>
        <taxon>Bacilli</taxon>
        <taxon>Bacillales</taxon>
        <taxon>Paenibacillaceae</taxon>
        <taxon>Cohnella</taxon>
    </lineage>
</organism>